<dbReference type="Gene3D" id="3.30.450.30">
    <property type="entry name" value="Dynein light chain 2a, cytoplasmic"/>
    <property type="match status" value="1"/>
</dbReference>
<dbReference type="PANTHER" id="PTHR36222">
    <property type="entry name" value="SERINE PROTEASE INHIBITOR RV3364C"/>
    <property type="match status" value="1"/>
</dbReference>
<dbReference type="Proteomes" id="UP000602198">
    <property type="component" value="Unassembled WGS sequence"/>
</dbReference>
<feature type="domain" description="Roadblock/LAMTOR2" evidence="1">
    <location>
        <begin position="25"/>
        <end position="115"/>
    </location>
</feature>
<evidence type="ECO:0000259" key="1">
    <source>
        <dbReference type="SMART" id="SM00960"/>
    </source>
</evidence>
<evidence type="ECO:0000313" key="2">
    <source>
        <dbReference type="EMBL" id="MBL1074698.1"/>
    </source>
</evidence>
<proteinExistence type="predicted"/>
<dbReference type="SMART" id="SM00960">
    <property type="entry name" value="Robl_LC7"/>
    <property type="match status" value="1"/>
</dbReference>
<protein>
    <submittedName>
        <fullName evidence="2">Roadblock/LC7 domain-containing protein</fullName>
    </submittedName>
</protein>
<keyword evidence="3" id="KW-1185">Reference proteome</keyword>
<dbReference type="PANTHER" id="PTHR36222:SF1">
    <property type="entry name" value="SERINE PROTEASE INHIBITOR RV3364C"/>
    <property type="match status" value="1"/>
</dbReference>
<sequence length="149" mass="15523">MNSPSATGQQNAVLSNPSEGPNQLAWLLADLDIPGVRFTVLLSEDGLRMAHSGNITRDNAERFAAAASGLRSLGKALGEFCGGPGDNVRQNVTEYEGGMIFITAAGTGAVLGVSTTTEVDVALVAHRLNELAARVGHELGAVPRRDARQ</sequence>
<dbReference type="Pfam" id="PF03259">
    <property type="entry name" value="Robl_LC7"/>
    <property type="match status" value="1"/>
</dbReference>
<dbReference type="InterPro" id="IPR053141">
    <property type="entry name" value="Mycobact_SerProt_Inhib_Rv3364c"/>
</dbReference>
<evidence type="ECO:0000313" key="3">
    <source>
        <dbReference type="Proteomes" id="UP000602198"/>
    </source>
</evidence>
<comment type="caution">
    <text evidence="2">The sequence shown here is derived from an EMBL/GenBank/DDBJ whole genome shotgun (WGS) entry which is preliminary data.</text>
</comment>
<organism evidence="2 3">
    <name type="scientific">Nocardia acididurans</name>
    <dbReference type="NCBI Taxonomy" id="2802282"/>
    <lineage>
        <taxon>Bacteria</taxon>
        <taxon>Bacillati</taxon>
        <taxon>Actinomycetota</taxon>
        <taxon>Actinomycetes</taxon>
        <taxon>Mycobacteriales</taxon>
        <taxon>Nocardiaceae</taxon>
        <taxon>Nocardia</taxon>
    </lineage>
</organism>
<name>A0ABS1M214_9NOCA</name>
<dbReference type="SUPFAM" id="SSF103196">
    <property type="entry name" value="Roadblock/LC7 domain"/>
    <property type="match status" value="1"/>
</dbReference>
<dbReference type="EMBL" id="JAERRJ010000003">
    <property type="protein sequence ID" value="MBL1074698.1"/>
    <property type="molecule type" value="Genomic_DNA"/>
</dbReference>
<reference evidence="2 3" key="1">
    <citation type="submission" date="2021-01" db="EMBL/GenBank/DDBJ databases">
        <title>WGS of actinomycetes isolated from Thailand.</title>
        <authorList>
            <person name="Thawai C."/>
        </authorList>
    </citation>
    <scope>NUCLEOTIDE SEQUENCE [LARGE SCALE GENOMIC DNA]</scope>
    <source>
        <strain evidence="2 3">LPG 2</strain>
    </source>
</reference>
<accession>A0ABS1M214</accession>
<gene>
    <name evidence="2" type="ORF">JK358_09840</name>
</gene>
<dbReference type="InterPro" id="IPR004942">
    <property type="entry name" value="Roadblock/LAMTOR2_dom"/>
</dbReference>